<dbReference type="SFLD" id="SFLDS00003">
    <property type="entry name" value="Haloacid_Dehalogenase"/>
    <property type="match status" value="1"/>
</dbReference>
<accession>A0A1R1X186</accession>
<proteinExistence type="predicted"/>
<name>A0A1R1X186_9FUNG</name>
<reference evidence="2" key="1">
    <citation type="submission" date="2017-01" db="EMBL/GenBank/DDBJ databases">
        <authorList>
            <person name="Wang Y."/>
            <person name="White M."/>
            <person name="Kvist S."/>
            <person name="Moncalvo J.-M."/>
        </authorList>
    </citation>
    <scope>NUCLEOTIDE SEQUENCE [LARGE SCALE GENOMIC DNA]</scope>
    <source>
        <strain evidence="2">ID-206-W2</strain>
    </source>
</reference>
<dbReference type="NCBIfam" id="TIGR01509">
    <property type="entry name" value="HAD-SF-IA-v3"/>
    <property type="match status" value="1"/>
</dbReference>
<dbReference type="EMBL" id="LSSM01007408">
    <property type="protein sequence ID" value="OMJ08381.1"/>
    <property type="molecule type" value="Genomic_DNA"/>
</dbReference>
<sequence length="220" mass="24209">MAKECVADGILFDLDGTLINTIECTEKIYREYAEIYNVDIEKLLDFSHGIQTIAVLKKFFPEDFATNESVIEMEDKALKDASGVHLVPGTLEFLQKIPKSCWGIVTSGTHIMAKTRMGQMEIEIPKCFFTADIVPRSKPFPDGYISCAKSLGFDPKNCVVFEDAPAGVKAGIDAGCFVIGVISSHTEKQLIDSGVSFCISSYDQLDVKIIDGKIHLSLKN</sequence>
<dbReference type="Gene3D" id="1.10.150.240">
    <property type="entry name" value="Putative phosphatase, domain 2"/>
    <property type="match status" value="1"/>
</dbReference>
<dbReference type="Proteomes" id="UP000187429">
    <property type="component" value="Unassembled WGS sequence"/>
</dbReference>
<dbReference type="SFLD" id="SFLDG01129">
    <property type="entry name" value="C1.5:_HAD__Beta-PGM__Phosphata"/>
    <property type="match status" value="1"/>
</dbReference>
<dbReference type="InterPro" id="IPR023198">
    <property type="entry name" value="PGP-like_dom2"/>
</dbReference>
<dbReference type="GO" id="GO:0050308">
    <property type="term" value="F:sugar-phosphatase activity"/>
    <property type="evidence" value="ECO:0007669"/>
    <property type="project" value="TreeGrafter"/>
</dbReference>
<organism evidence="1 2">
    <name type="scientific">Smittium culicis</name>
    <dbReference type="NCBI Taxonomy" id="133412"/>
    <lineage>
        <taxon>Eukaryota</taxon>
        <taxon>Fungi</taxon>
        <taxon>Fungi incertae sedis</taxon>
        <taxon>Zoopagomycota</taxon>
        <taxon>Kickxellomycotina</taxon>
        <taxon>Harpellomycetes</taxon>
        <taxon>Harpellales</taxon>
        <taxon>Legeriomycetaceae</taxon>
        <taxon>Smittium</taxon>
    </lineage>
</organism>
<dbReference type="PANTHER" id="PTHR43481">
    <property type="entry name" value="FRUCTOSE-1-PHOSPHATE PHOSPHATASE"/>
    <property type="match status" value="1"/>
</dbReference>
<dbReference type="PANTHER" id="PTHR43481:SF4">
    <property type="entry name" value="GLYCEROL-1-PHOSPHATE PHOSPHOHYDROLASE 1-RELATED"/>
    <property type="match status" value="1"/>
</dbReference>
<dbReference type="InterPro" id="IPR036412">
    <property type="entry name" value="HAD-like_sf"/>
</dbReference>
<comment type="caution">
    <text evidence="1">The sequence shown here is derived from an EMBL/GenBank/DDBJ whole genome shotgun (WGS) entry which is preliminary data.</text>
</comment>
<dbReference type="InterPro" id="IPR041492">
    <property type="entry name" value="HAD_2"/>
</dbReference>
<dbReference type="InterPro" id="IPR051806">
    <property type="entry name" value="HAD-like_SPP"/>
</dbReference>
<keyword evidence="2" id="KW-1185">Reference proteome</keyword>
<dbReference type="Pfam" id="PF13419">
    <property type="entry name" value="HAD_2"/>
    <property type="match status" value="1"/>
</dbReference>
<dbReference type="AlphaFoldDB" id="A0A1R1X186"/>
<dbReference type="OrthoDB" id="40579at2759"/>
<dbReference type="InterPro" id="IPR023214">
    <property type="entry name" value="HAD_sf"/>
</dbReference>
<gene>
    <name evidence="1" type="ORF">AYI69_g11084</name>
</gene>
<evidence type="ECO:0000313" key="1">
    <source>
        <dbReference type="EMBL" id="OMJ08381.1"/>
    </source>
</evidence>
<protein>
    <submittedName>
        <fullName evidence="1">Sugar phosphatase YfbT</fullName>
    </submittedName>
</protein>
<dbReference type="InterPro" id="IPR006439">
    <property type="entry name" value="HAD-SF_hydro_IA"/>
</dbReference>
<evidence type="ECO:0000313" key="2">
    <source>
        <dbReference type="Proteomes" id="UP000187429"/>
    </source>
</evidence>
<dbReference type="SUPFAM" id="SSF56784">
    <property type="entry name" value="HAD-like"/>
    <property type="match status" value="1"/>
</dbReference>
<dbReference type="Gene3D" id="3.40.50.1000">
    <property type="entry name" value="HAD superfamily/HAD-like"/>
    <property type="match status" value="1"/>
</dbReference>